<comment type="caution">
    <text evidence="1">The sequence shown here is derived from an EMBL/GenBank/DDBJ whole genome shotgun (WGS) entry which is preliminary data.</text>
</comment>
<evidence type="ECO:0000313" key="2">
    <source>
        <dbReference type="Proteomes" id="UP000187203"/>
    </source>
</evidence>
<dbReference type="Proteomes" id="UP000187203">
    <property type="component" value="Unassembled WGS sequence"/>
</dbReference>
<accession>A0A1R3GZX4</accession>
<proteinExistence type="predicted"/>
<sequence>MPKSTITAANTPTATDPAATNLFKFKTALFSAGPGASAGVSEIEVGLVTGDGEDDGGDATVAGDGGVAVGVFDGDGTDAFGGEETGVGLDVGDFFGEGTGEGDGDCAITEQNSNAIVIKQSKRERAIAVNLKICREEIKAIENGEESRECM</sequence>
<organism evidence="1 2">
    <name type="scientific">Corchorus olitorius</name>
    <dbReference type="NCBI Taxonomy" id="93759"/>
    <lineage>
        <taxon>Eukaryota</taxon>
        <taxon>Viridiplantae</taxon>
        <taxon>Streptophyta</taxon>
        <taxon>Embryophyta</taxon>
        <taxon>Tracheophyta</taxon>
        <taxon>Spermatophyta</taxon>
        <taxon>Magnoliopsida</taxon>
        <taxon>eudicotyledons</taxon>
        <taxon>Gunneridae</taxon>
        <taxon>Pentapetalae</taxon>
        <taxon>rosids</taxon>
        <taxon>malvids</taxon>
        <taxon>Malvales</taxon>
        <taxon>Malvaceae</taxon>
        <taxon>Grewioideae</taxon>
        <taxon>Apeibeae</taxon>
        <taxon>Corchorus</taxon>
    </lineage>
</organism>
<evidence type="ECO:0000313" key="1">
    <source>
        <dbReference type="EMBL" id="OMO63540.1"/>
    </source>
</evidence>
<keyword evidence="2" id="KW-1185">Reference proteome</keyword>
<dbReference type="AlphaFoldDB" id="A0A1R3GZX4"/>
<protein>
    <submittedName>
        <fullName evidence="1">Uncharacterized protein</fullName>
    </submittedName>
</protein>
<dbReference type="EMBL" id="AWUE01021101">
    <property type="protein sequence ID" value="OMO63540.1"/>
    <property type="molecule type" value="Genomic_DNA"/>
</dbReference>
<gene>
    <name evidence="1" type="ORF">COLO4_32320</name>
</gene>
<name>A0A1R3GZX4_9ROSI</name>
<reference evidence="2" key="1">
    <citation type="submission" date="2013-09" db="EMBL/GenBank/DDBJ databases">
        <title>Corchorus olitorius genome sequencing.</title>
        <authorList>
            <person name="Alam M."/>
            <person name="Haque M.S."/>
            <person name="Islam M.S."/>
            <person name="Emdad E.M."/>
            <person name="Islam M.M."/>
            <person name="Ahmed B."/>
            <person name="Halim A."/>
            <person name="Hossen Q.M.M."/>
            <person name="Hossain M.Z."/>
            <person name="Ahmed R."/>
            <person name="Khan M.M."/>
            <person name="Islam R."/>
            <person name="Rashid M.M."/>
            <person name="Khan S.A."/>
            <person name="Rahman M.S."/>
            <person name="Alam M."/>
            <person name="Yahiya A.S."/>
            <person name="Khan M.S."/>
            <person name="Azam M.S."/>
            <person name="Haque T."/>
            <person name="Lashkar M.Z.H."/>
            <person name="Akhand A.I."/>
            <person name="Morshed G."/>
            <person name="Roy S."/>
            <person name="Uddin K.S."/>
            <person name="Rabeya T."/>
            <person name="Hossain A.S."/>
            <person name="Chowdhury A."/>
            <person name="Snigdha A.R."/>
            <person name="Mortoza M.S."/>
            <person name="Matin S.A."/>
            <person name="Hoque S.M.E."/>
            <person name="Islam M.K."/>
            <person name="Roy D.K."/>
            <person name="Haider R."/>
            <person name="Moosa M.M."/>
            <person name="Elias S.M."/>
            <person name="Hasan A.M."/>
            <person name="Jahan S."/>
            <person name="Shafiuddin M."/>
            <person name="Mahmood N."/>
            <person name="Shommy N.S."/>
        </authorList>
    </citation>
    <scope>NUCLEOTIDE SEQUENCE [LARGE SCALE GENOMIC DNA]</scope>
    <source>
        <strain evidence="2">cv. O-4</strain>
    </source>
</reference>